<evidence type="ECO:0000313" key="3">
    <source>
        <dbReference type="Proteomes" id="UP000029723"/>
    </source>
</evidence>
<dbReference type="InterPro" id="IPR008881">
    <property type="entry name" value="Trigger_fac_ribosome-bd_bac"/>
</dbReference>
<dbReference type="Gene3D" id="3.30.70.1050">
    <property type="entry name" value="Trigger factor ribosome-binding domain"/>
    <property type="match status" value="1"/>
</dbReference>
<dbReference type="GO" id="GO:0043335">
    <property type="term" value="P:protein unfolding"/>
    <property type="evidence" value="ECO:0007669"/>
    <property type="project" value="TreeGrafter"/>
</dbReference>
<dbReference type="Proteomes" id="UP000029723">
    <property type="component" value="Unassembled WGS sequence"/>
</dbReference>
<feature type="domain" description="Trigger factor ribosome-binding bacterial" evidence="1">
    <location>
        <begin position="1"/>
        <end position="147"/>
    </location>
</feature>
<organism evidence="2 3">
    <name type="scientific">Hoylesella timonensis S9-PR14</name>
    <dbReference type="NCBI Taxonomy" id="1401062"/>
    <lineage>
        <taxon>Bacteria</taxon>
        <taxon>Pseudomonadati</taxon>
        <taxon>Bacteroidota</taxon>
        <taxon>Bacteroidia</taxon>
        <taxon>Bacteroidales</taxon>
        <taxon>Prevotellaceae</taxon>
        <taxon>Hoylesella</taxon>
    </lineage>
</organism>
<comment type="caution">
    <text evidence="2">The sequence shown here is derived from an EMBL/GenBank/DDBJ whole genome shotgun (WGS) entry which is preliminary data.</text>
</comment>
<reference evidence="2 3" key="1">
    <citation type="submission" date="2014-07" db="EMBL/GenBank/DDBJ databases">
        <authorList>
            <person name="McCorrison J."/>
            <person name="Sanka R."/>
            <person name="Torralba M."/>
            <person name="Gillis M."/>
            <person name="Haft D.H."/>
            <person name="Methe B."/>
            <person name="Sutton G."/>
            <person name="Nelson K.E."/>
        </authorList>
    </citation>
    <scope>NUCLEOTIDE SEQUENCE [LARGE SCALE GENOMIC DNA]</scope>
    <source>
        <strain evidence="2 3">S9-PR14</strain>
    </source>
</reference>
<dbReference type="PANTHER" id="PTHR30560:SF3">
    <property type="entry name" value="TRIGGER FACTOR-LIKE PROTEIN TIG, CHLOROPLASTIC"/>
    <property type="match status" value="1"/>
</dbReference>
<evidence type="ECO:0000259" key="1">
    <source>
        <dbReference type="Pfam" id="PF05697"/>
    </source>
</evidence>
<dbReference type="InterPro" id="IPR027304">
    <property type="entry name" value="Trigger_fact/SurA_dom_sf"/>
</dbReference>
<dbReference type="RefSeq" id="WP_036926062.1">
    <property type="nucleotide sequence ID" value="NZ_JRPQ01000035.1"/>
</dbReference>
<dbReference type="GO" id="GO:0015031">
    <property type="term" value="P:protein transport"/>
    <property type="evidence" value="ECO:0007669"/>
    <property type="project" value="InterPro"/>
</dbReference>
<dbReference type="SUPFAM" id="SSF102735">
    <property type="entry name" value="Trigger factor ribosome-binding domain"/>
    <property type="match status" value="1"/>
</dbReference>
<name>A0A098YTD0_9BACT</name>
<proteinExistence type="predicted"/>
<dbReference type="InterPro" id="IPR037041">
    <property type="entry name" value="Trigger_fac_C_sf"/>
</dbReference>
<dbReference type="AlphaFoldDB" id="A0A098YTD0"/>
<evidence type="ECO:0000313" key="2">
    <source>
        <dbReference type="EMBL" id="KGI22955.1"/>
    </source>
</evidence>
<dbReference type="NCBIfam" id="TIGR00115">
    <property type="entry name" value="tig"/>
    <property type="match status" value="1"/>
</dbReference>
<dbReference type="GO" id="GO:0043022">
    <property type="term" value="F:ribosome binding"/>
    <property type="evidence" value="ECO:0007669"/>
    <property type="project" value="TreeGrafter"/>
</dbReference>
<dbReference type="EMBL" id="JRPQ01000035">
    <property type="protein sequence ID" value="KGI22955.1"/>
    <property type="molecule type" value="Genomic_DNA"/>
</dbReference>
<dbReference type="Gene3D" id="1.10.3120.10">
    <property type="entry name" value="Trigger factor, C-terminal domain"/>
    <property type="match status" value="1"/>
</dbReference>
<dbReference type="OrthoDB" id="9767721at2"/>
<dbReference type="InterPro" id="IPR036611">
    <property type="entry name" value="Trigger_fac_ribosome-bd_sf"/>
</dbReference>
<dbReference type="GO" id="GO:0044183">
    <property type="term" value="F:protein folding chaperone"/>
    <property type="evidence" value="ECO:0007669"/>
    <property type="project" value="TreeGrafter"/>
</dbReference>
<dbReference type="GO" id="GO:0051083">
    <property type="term" value="P:'de novo' cotranslational protein folding"/>
    <property type="evidence" value="ECO:0007669"/>
    <property type="project" value="TreeGrafter"/>
</dbReference>
<accession>A0A098YTD0</accession>
<dbReference type="Pfam" id="PF05697">
    <property type="entry name" value="Trigger_N"/>
    <property type="match status" value="1"/>
</dbReference>
<dbReference type="GO" id="GO:0003755">
    <property type="term" value="F:peptidyl-prolyl cis-trans isomerase activity"/>
    <property type="evidence" value="ECO:0007669"/>
    <property type="project" value="TreeGrafter"/>
</dbReference>
<protein>
    <submittedName>
        <fullName evidence="2">Peptidylprolyl isomerase</fullName>
    </submittedName>
</protein>
<dbReference type="InterPro" id="IPR005215">
    <property type="entry name" value="Trig_fac"/>
</dbReference>
<sequence length="451" mass="52105">MNISFENPDKINGLLTVTVEEADYKEDVEKTLKDYRKKANVPGFRPGQVPMGMIKRQFEPSVKMDTINKLVGQKLYEYIRENNIPMLGEPLASDKQETVDLEKEAPYTFTFDIAVAPDFKIELNGKNKIDYYNIQVDDKLIDQQVEMFASRMGTYEKVETFEGNDMLKGDLRELDENGNTKEGGITVEAAVLMPSYIKEEDEKKKFDGAKLGDIITFNPRKAYASDVELASFLKIDKEQVKEHEGNFSYQITEISRYQNHAVNQELFDNVYGKDAVKDEKQFREKIAEGLKAQLEGESDYKFLLDTRAYAEKKVGKLEYPDELLKRIMRKNNPDKDEAFVEKNYDESIKQLTWHLIKEQLVKAHDIKVEDQDIKEVARGAARAQFAQYGMSNVPDEYIENYVNDLLKKQESVDAFVDRAIDTKLTQALKKSVKLNEKEISLDDFNKLFEEK</sequence>
<dbReference type="SUPFAM" id="SSF109998">
    <property type="entry name" value="Triger factor/SurA peptide-binding domain-like"/>
    <property type="match status" value="1"/>
</dbReference>
<keyword evidence="2" id="KW-0413">Isomerase</keyword>
<gene>
    <name evidence="2" type="ORF">HMPREF9304_01585</name>
</gene>
<dbReference type="PANTHER" id="PTHR30560">
    <property type="entry name" value="TRIGGER FACTOR CHAPERONE AND PEPTIDYL-PROLYL CIS/TRANS ISOMERASE"/>
    <property type="match status" value="1"/>
</dbReference>
<dbReference type="PIRSF" id="PIRSF003095">
    <property type="entry name" value="Trigger_factor"/>
    <property type="match status" value="1"/>
</dbReference>